<dbReference type="OrthoDB" id="2971563at2"/>
<accession>A0A2V4A587</accession>
<dbReference type="EMBL" id="QFLI01000001">
    <property type="protein sequence ID" value="PXY02540.1"/>
    <property type="molecule type" value="Genomic_DNA"/>
</dbReference>
<reference evidence="1 2" key="1">
    <citation type="submission" date="2018-05" db="EMBL/GenBank/DDBJ databases">
        <title>Marinifilum breve JC075T sp. nov., a marine bacterium isolated from Yongle Blue Hole in the South China Sea.</title>
        <authorList>
            <person name="Fu T."/>
        </authorList>
    </citation>
    <scope>NUCLEOTIDE SEQUENCE [LARGE SCALE GENOMIC DNA]</scope>
    <source>
        <strain evidence="1 2">JC075</strain>
    </source>
</reference>
<protein>
    <submittedName>
        <fullName evidence="1">Uncharacterized protein</fullName>
    </submittedName>
</protein>
<sequence length="87" mass="10207">MAVNVDHLKEGLREYNLSLNNHLEQLQSDFDSLMGHYAHFKQEYEGQAAEEFKTVWEQTAIWFDDYIKSAKNLAITLEERVDSLDPM</sequence>
<evidence type="ECO:0000313" key="1">
    <source>
        <dbReference type="EMBL" id="PXY02540.1"/>
    </source>
</evidence>
<name>A0A2V4A587_9BACT</name>
<proteinExistence type="predicted"/>
<dbReference type="RefSeq" id="WP_110358701.1">
    <property type="nucleotide sequence ID" value="NZ_QFLI01000001.1"/>
</dbReference>
<dbReference type="SUPFAM" id="SSF158414">
    <property type="entry name" value="HP0062-like"/>
    <property type="match status" value="1"/>
</dbReference>
<dbReference type="AlphaFoldDB" id="A0A2V4A587"/>
<dbReference type="InterPro" id="IPR029013">
    <property type="entry name" value="HP0062-like_sf"/>
</dbReference>
<dbReference type="Proteomes" id="UP000248079">
    <property type="component" value="Unassembled WGS sequence"/>
</dbReference>
<evidence type="ECO:0000313" key="2">
    <source>
        <dbReference type="Proteomes" id="UP000248079"/>
    </source>
</evidence>
<comment type="caution">
    <text evidence="1">The sequence shown here is derived from an EMBL/GenBank/DDBJ whole genome shotgun (WGS) entry which is preliminary data.</text>
</comment>
<keyword evidence="2" id="KW-1185">Reference proteome</keyword>
<gene>
    <name evidence="1" type="ORF">DF185_00145</name>
</gene>
<organism evidence="1 2">
    <name type="scientific">Marinifilum breve</name>
    <dbReference type="NCBI Taxonomy" id="2184082"/>
    <lineage>
        <taxon>Bacteria</taxon>
        <taxon>Pseudomonadati</taxon>
        <taxon>Bacteroidota</taxon>
        <taxon>Bacteroidia</taxon>
        <taxon>Marinilabiliales</taxon>
        <taxon>Marinifilaceae</taxon>
    </lineage>
</organism>